<dbReference type="PANTHER" id="PTHR48022:SF26">
    <property type="entry name" value="MAJOR FACILITATOR SUPERFAMILY (MFS) PROFILE DOMAIN-CONTAINING PROTEIN-RELATED"/>
    <property type="match status" value="1"/>
</dbReference>
<evidence type="ECO:0000313" key="8">
    <source>
        <dbReference type="EMBL" id="KAK2596742.1"/>
    </source>
</evidence>
<evidence type="ECO:0000256" key="5">
    <source>
        <dbReference type="ARBA" id="ARBA00023136"/>
    </source>
</evidence>
<dbReference type="GO" id="GO:0016020">
    <property type="term" value="C:membrane"/>
    <property type="evidence" value="ECO:0007669"/>
    <property type="project" value="UniProtKB-SubCell"/>
</dbReference>
<dbReference type="AlphaFoldDB" id="A0AAJ0FT59"/>
<dbReference type="EMBL" id="JASWJB010000111">
    <property type="protein sequence ID" value="KAK2596742.1"/>
    <property type="molecule type" value="Genomic_DNA"/>
</dbReference>
<dbReference type="InterPro" id="IPR005828">
    <property type="entry name" value="MFS_sugar_transport-like"/>
</dbReference>
<dbReference type="InterPro" id="IPR020846">
    <property type="entry name" value="MFS_dom"/>
</dbReference>
<evidence type="ECO:0000256" key="1">
    <source>
        <dbReference type="ARBA" id="ARBA00004141"/>
    </source>
</evidence>
<comment type="caution">
    <text evidence="8">The sequence shown here is derived from an EMBL/GenBank/DDBJ whole genome shotgun (WGS) entry which is preliminary data.</text>
</comment>
<protein>
    <recommendedName>
        <fullName evidence="7">Major facilitator superfamily (MFS) profile domain-containing protein</fullName>
    </recommendedName>
</protein>
<dbReference type="PROSITE" id="PS50850">
    <property type="entry name" value="MFS"/>
    <property type="match status" value="1"/>
</dbReference>
<keyword evidence="4 6" id="KW-1133">Transmembrane helix</keyword>
<feature type="transmembrane region" description="Helical" evidence="6">
    <location>
        <begin position="118"/>
        <end position="139"/>
    </location>
</feature>
<evidence type="ECO:0000256" key="3">
    <source>
        <dbReference type="ARBA" id="ARBA00022692"/>
    </source>
</evidence>
<keyword evidence="5 6" id="KW-0472">Membrane</keyword>
<dbReference type="InterPro" id="IPR050360">
    <property type="entry name" value="MFS_Sugar_Transporters"/>
</dbReference>
<dbReference type="Pfam" id="PF00083">
    <property type="entry name" value="Sugar_tr"/>
    <property type="match status" value="1"/>
</dbReference>
<feature type="transmembrane region" description="Helical" evidence="6">
    <location>
        <begin position="218"/>
        <end position="242"/>
    </location>
</feature>
<dbReference type="SUPFAM" id="SSF103473">
    <property type="entry name" value="MFS general substrate transporter"/>
    <property type="match status" value="1"/>
</dbReference>
<proteinExistence type="inferred from homology"/>
<evidence type="ECO:0000259" key="7">
    <source>
        <dbReference type="PROSITE" id="PS50850"/>
    </source>
</evidence>
<evidence type="ECO:0000313" key="9">
    <source>
        <dbReference type="Proteomes" id="UP001251528"/>
    </source>
</evidence>
<comment type="subcellular location">
    <subcellularLocation>
        <location evidence="1">Membrane</location>
        <topology evidence="1">Multi-pass membrane protein</topology>
    </subcellularLocation>
</comment>
<feature type="transmembrane region" description="Helical" evidence="6">
    <location>
        <begin position="284"/>
        <end position="303"/>
    </location>
</feature>
<evidence type="ECO:0000256" key="6">
    <source>
        <dbReference type="SAM" id="Phobius"/>
    </source>
</evidence>
<dbReference type="GO" id="GO:0005351">
    <property type="term" value="F:carbohydrate:proton symporter activity"/>
    <property type="evidence" value="ECO:0007669"/>
    <property type="project" value="TreeGrafter"/>
</dbReference>
<feature type="transmembrane region" description="Helical" evidence="6">
    <location>
        <begin position="184"/>
        <end position="206"/>
    </location>
</feature>
<dbReference type="Proteomes" id="UP001251528">
    <property type="component" value="Unassembled WGS sequence"/>
</dbReference>
<feature type="domain" description="Major facilitator superfamily (MFS) profile" evidence="7">
    <location>
        <begin position="1"/>
        <end position="307"/>
    </location>
</feature>
<feature type="transmembrane region" description="Helical" evidence="6">
    <location>
        <begin position="20"/>
        <end position="48"/>
    </location>
</feature>
<dbReference type="InterPro" id="IPR036259">
    <property type="entry name" value="MFS_trans_sf"/>
</dbReference>
<evidence type="ECO:0000256" key="2">
    <source>
        <dbReference type="ARBA" id="ARBA00010992"/>
    </source>
</evidence>
<accession>A0AAJ0FT59</accession>
<sequence length="361" mass="40698">MSWLIGDRTGRRNVIFISMVWIFIGASLQTSAYGLAHLMVVTLMTLALPETPRFLYRKERNNEALQVLCDIYDTNAEDEKVVNEQRGILNALRAESAAVEYSWARLFMKDRVQTGKRVALAYGMQFMNQMGGINLVVYYMPTVLRKNIGLFHDMAVLLSATINLMFLLGSFIPATLADRIGRRVPMIVGSLGCGLAMMCISILLGFNESSVSRVASIAGVAFFYVFMLIYGATVACVPWAYVPEILPLHVRSKGSAVAVSSNWIWNFFIVMITPTLISRLQWKAYLIFMCLNFAFVPVVYFCYPETANLSLEEVDLLYEQHGTSARIIAKYYQKKIREKKNSVNDSHMVEELAGDHIAVNK</sequence>
<organism evidence="8 9">
    <name type="scientific">Conoideocrella luteorostrata</name>
    <dbReference type="NCBI Taxonomy" id="1105319"/>
    <lineage>
        <taxon>Eukaryota</taxon>
        <taxon>Fungi</taxon>
        <taxon>Dikarya</taxon>
        <taxon>Ascomycota</taxon>
        <taxon>Pezizomycotina</taxon>
        <taxon>Sordariomycetes</taxon>
        <taxon>Hypocreomycetidae</taxon>
        <taxon>Hypocreales</taxon>
        <taxon>Clavicipitaceae</taxon>
        <taxon>Conoideocrella</taxon>
    </lineage>
</organism>
<keyword evidence="9" id="KW-1185">Reference proteome</keyword>
<evidence type="ECO:0000256" key="4">
    <source>
        <dbReference type="ARBA" id="ARBA00022989"/>
    </source>
</evidence>
<comment type="similarity">
    <text evidence="2">Belongs to the major facilitator superfamily. Sugar transporter (TC 2.A.1.1) family.</text>
</comment>
<reference evidence="8" key="1">
    <citation type="submission" date="2023-06" db="EMBL/GenBank/DDBJ databases">
        <title>Conoideocrella luteorostrata (Hypocreales: Clavicipitaceae), a potential biocontrol fungus for elongate hemlock scale in United States Christmas tree production areas.</title>
        <authorList>
            <person name="Barrett H."/>
            <person name="Lovett B."/>
            <person name="Macias A.M."/>
            <person name="Stajich J.E."/>
            <person name="Kasson M.T."/>
        </authorList>
    </citation>
    <scope>NUCLEOTIDE SEQUENCE</scope>
    <source>
        <strain evidence="8">ARSEF 14590</strain>
    </source>
</reference>
<dbReference type="PANTHER" id="PTHR48022">
    <property type="entry name" value="PLASTIDIC GLUCOSE TRANSPORTER 4"/>
    <property type="match status" value="1"/>
</dbReference>
<feature type="transmembrane region" description="Helical" evidence="6">
    <location>
        <begin position="151"/>
        <end position="172"/>
    </location>
</feature>
<feature type="transmembrane region" description="Helical" evidence="6">
    <location>
        <begin position="254"/>
        <end position="272"/>
    </location>
</feature>
<name>A0AAJ0FT59_9HYPO</name>
<gene>
    <name evidence="8" type="ORF">QQS21_006197</name>
</gene>
<keyword evidence="3 6" id="KW-0812">Transmembrane</keyword>
<dbReference type="Gene3D" id="1.20.1250.20">
    <property type="entry name" value="MFS general substrate transporter like domains"/>
    <property type="match status" value="1"/>
</dbReference>